<dbReference type="PANTHER" id="PTHR33055">
    <property type="entry name" value="TRANSPOSASE FOR INSERTION SEQUENCE ELEMENT IS1111A"/>
    <property type="match status" value="1"/>
</dbReference>
<dbReference type="InterPro" id="IPR002525">
    <property type="entry name" value="Transp_IS110-like_N"/>
</dbReference>
<evidence type="ECO:0000313" key="4">
    <source>
        <dbReference type="Proteomes" id="UP000230802"/>
    </source>
</evidence>
<dbReference type="Proteomes" id="UP000230802">
    <property type="component" value="Unassembled WGS sequence"/>
</dbReference>
<feature type="domain" description="Transposase IS110-like N-terminal" evidence="1">
    <location>
        <begin position="13"/>
        <end position="171"/>
    </location>
</feature>
<dbReference type="PANTHER" id="PTHR33055:SF3">
    <property type="entry name" value="PUTATIVE TRANSPOSASE FOR IS117-RELATED"/>
    <property type="match status" value="1"/>
</dbReference>
<proteinExistence type="predicted"/>
<dbReference type="Pfam" id="PF02371">
    <property type="entry name" value="Transposase_20"/>
    <property type="match status" value="1"/>
</dbReference>
<dbReference type="GO" id="GO:0004803">
    <property type="term" value="F:transposase activity"/>
    <property type="evidence" value="ECO:0007669"/>
    <property type="project" value="InterPro"/>
</dbReference>
<name>A0A2H0C2K6_9BACT</name>
<evidence type="ECO:0000259" key="1">
    <source>
        <dbReference type="Pfam" id="PF01548"/>
    </source>
</evidence>
<sequence>MEEIIDRNNALYVGIDVHRYEHTAVCADRFEEEKGSLSFANTPIGIQQFINWLSAIGEPNLTKIIGVEGSNGNGRFLTESLSQDYSQIYEINPIRTKQRRNFGTRGDKSDAVDARLIIEVLTRKLDELPRITIQDRSKTMTTLEQLVIFHEDLIFQITRLKNQLHLLFHEIEPEYQSHRGSSFSVRILDVWLKKCGKKVILSDPKHIKYFMILEKIRQLRRLKRTSKRVDGEMKLLINQIKPNLLTFPGVGIVTAGKIITAVKGIDRFRLDTFIKYAGIAPVEKQSGRNKKHKQNKCGNRQLNNAIYTVALTQLRGHSKAKAYFQKKIAEGKTKKHAIRCLMKRVACIIYGLLRSRENYRG</sequence>
<protein>
    <submittedName>
        <fullName evidence="3">Uncharacterized protein</fullName>
    </submittedName>
</protein>
<dbReference type="AlphaFoldDB" id="A0A2H0C2K6"/>
<dbReference type="GO" id="GO:0006313">
    <property type="term" value="P:DNA transposition"/>
    <property type="evidence" value="ECO:0007669"/>
    <property type="project" value="InterPro"/>
</dbReference>
<comment type="caution">
    <text evidence="3">The sequence shown here is derived from an EMBL/GenBank/DDBJ whole genome shotgun (WGS) entry which is preliminary data.</text>
</comment>
<reference evidence="3 4" key="1">
    <citation type="submission" date="2017-09" db="EMBL/GenBank/DDBJ databases">
        <title>Depth-based differentiation of microbial function through sediment-hosted aquifers and enrichment of novel symbionts in the deep terrestrial subsurface.</title>
        <authorList>
            <person name="Probst A.J."/>
            <person name="Ladd B."/>
            <person name="Jarett J.K."/>
            <person name="Geller-Mcgrath D.E."/>
            <person name="Sieber C.M."/>
            <person name="Emerson J.B."/>
            <person name="Anantharaman K."/>
            <person name="Thomas B.C."/>
            <person name="Malmstrom R."/>
            <person name="Stieglmeier M."/>
            <person name="Klingl A."/>
            <person name="Woyke T."/>
            <person name="Ryan C.M."/>
            <person name="Banfield J.F."/>
        </authorList>
    </citation>
    <scope>NUCLEOTIDE SEQUENCE [LARGE SCALE GENOMIC DNA]</scope>
    <source>
        <strain evidence="3">CG22_combo_CG10-13_8_21_14_all_33_16</strain>
    </source>
</reference>
<organism evidence="3 4">
    <name type="scientific">Candidatus Roizmanbacteria bacterium CG22_combo_CG10-13_8_21_14_all_33_16</name>
    <dbReference type="NCBI Taxonomy" id="1974859"/>
    <lineage>
        <taxon>Bacteria</taxon>
        <taxon>Candidatus Roizmaniibacteriota</taxon>
    </lineage>
</organism>
<evidence type="ECO:0000259" key="2">
    <source>
        <dbReference type="Pfam" id="PF02371"/>
    </source>
</evidence>
<accession>A0A2H0C2K6</accession>
<dbReference type="Pfam" id="PF01548">
    <property type="entry name" value="DEDD_Tnp_IS110"/>
    <property type="match status" value="1"/>
</dbReference>
<feature type="domain" description="Transposase IS116/IS110/IS902 C-terminal" evidence="2">
    <location>
        <begin position="243"/>
        <end position="325"/>
    </location>
</feature>
<dbReference type="InterPro" id="IPR047650">
    <property type="entry name" value="Transpos_IS110"/>
</dbReference>
<dbReference type="NCBIfam" id="NF033542">
    <property type="entry name" value="transpos_IS110"/>
    <property type="match status" value="1"/>
</dbReference>
<dbReference type="GO" id="GO:0003677">
    <property type="term" value="F:DNA binding"/>
    <property type="evidence" value="ECO:0007669"/>
    <property type="project" value="InterPro"/>
</dbReference>
<dbReference type="InterPro" id="IPR003346">
    <property type="entry name" value="Transposase_20"/>
</dbReference>
<evidence type="ECO:0000313" key="3">
    <source>
        <dbReference type="EMBL" id="PIP64137.1"/>
    </source>
</evidence>
<dbReference type="EMBL" id="PCTD01000186">
    <property type="protein sequence ID" value="PIP64137.1"/>
    <property type="molecule type" value="Genomic_DNA"/>
</dbReference>
<gene>
    <name evidence="3" type="ORF">COW96_04220</name>
</gene>